<comment type="similarity">
    <text evidence="1 6 7">Belongs to the chaperonin (HSP60) family.</text>
</comment>
<keyword evidence="4 6" id="KW-0143">Chaperone</keyword>
<keyword evidence="9" id="KW-0175">Coiled coil</keyword>
<dbReference type="InterPro" id="IPR018370">
    <property type="entry name" value="Chaperonin_Cpn60_CS"/>
</dbReference>
<dbReference type="InterPro" id="IPR002423">
    <property type="entry name" value="Cpn60/GroEL/TCP-1"/>
</dbReference>
<dbReference type="NCBIfam" id="TIGR02348">
    <property type="entry name" value="GroEL"/>
    <property type="match status" value="1"/>
</dbReference>
<dbReference type="GO" id="GO:0005737">
    <property type="term" value="C:cytoplasm"/>
    <property type="evidence" value="ECO:0007669"/>
    <property type="project" value="UniProtKB-SubCell"/>
</dbReference>
<evidence type="ECO:0000256" key="1">
    <source>
        <dbReference type="ARBA" id="ARBA00006607"/>
    </source>
</evidence>
<dbReference type="NCBIfam" id="NF009487">
    <property type="entry name" value="PRK12849.1"/>
    <property type="match status" value="1"/>
</dbReference>
<dbReference type="InterPro" id="IPR027413">
    <property type="entry name" value="GROEL-like_equatorial_sf"/>
</dbReference>
<dbReference type="EMBL" id="MFMU01000004">
    <property type="protein sequence ID" value="OGG93797.1"/>
    <property type="molecule type" value="Genomic_DNA"/>
</dbReference>
<dbReference type="PROSITE" id="PS00296">
    <property type="entry name" value="CHAPERONINS_CPN60"/>
    <property type="match status" value="1"/>
</dbReference>
<keyword evidence="5 6" id="KW-0413">Isomerase</keyword>
<dbReference type="Gene3D" id="3.50.7.10">
    <property type="entry name" value="GroEL"/>
    <property type="match status" value="1"/>
</dbReference>
<dbReference type="NCBIfam" id="NF000592">
    <property type="entry name" value="PRK00013.1"/>
    <property type="match status" value="1"/>
</dbReference>
<feature type="binding site" evidence="6">
    <location>
        <position position="505"/>
    </location>
    <ligand>
        <name>ATP</name>
        <dbReference type="ChEBI" id="CHEBI:30616"/>
    </ligand>
</feature>
<feature type="binding site" evidence="6">
    <location>
        <position position="414"/>
    </location>
    <ligand>
        <name>ATP</name>
        <dbReference type="ChEBI" id="CHEBI:30616"/>
    </ligand>
</feature>
<dbReference type="NCBIfam" id="NF009489">
    <property type="entry name" value="PRK12851.1"/>
    <property type="match status" value="1"/>
</dbReference>
<dbReference type="PRINTS" id="PR00298">
    <property type="entry name" value="CHAPERONIN60"/>
</dbReference>
<organism evidence="10 11">
    <name type="scientific">Candidatus Kaiserbacteria bacterium RIFOXYD1_FULL_47_14</name>
    <dbReference type="NCBI Taxonomy" id="1798533"/>
    <lineage>
        <taxon>Bacteria</taxon>
        <taxon>Candidatus Kaiseribacteriota</taxon>
    </lineage>
</organism>
<feature type="binding site" evidence="6">
    <location>
        <begin position="86"/>
        <end position="90"/>
    </location>
    <ligand>
        <name>ATP</name>
        <dbReference type="ChEBI" id="CHEBI:30616"/>
    </ligand>
</feature>
<dbReference type="EC" id="5.6.1.7" evidence="6"/>
<dbReference type="Gene3D" id="3.30.260.10">
    <property type="entry name" value="TCP-1-like chaperonin intermediate domain"/>
    <property type="match status" value="1"/>
</dbReference>
<dbReference type="GO" id="GO:0051082">
    <property type="term" value="F:unfolded protein binding"/>
    <property type="evidence" value="ECO:0007669"/>
    <property type="project" value="UniProtKB-UniRule"/>
</dbReference>
<evidence type="ECO:0000256" key="9">
    <source>
        <dbReference type="SAM" id="Coils"/>
    </source>
</evidence>
<comment type="function">
    <text evidence="6 8">Together with its co-chaperonin GroES, plays an essential role in assisting protein folding. The GroEL-GroES system forms a nano-cage that allows encapsulation of the non-native substrate proteins and provides a physical environment optimized to promote and accelerate protein folding.</text>
</comment>
<dbReference type="SUPFAM" id="SSF54849">
    <property type="entry name" value="GroEL-intermediate domain like"/>
    <property type="match status" value="1"/>
</dbReference>
<evidence type="ECO:0000256" key="7">
    <source>
        <dbReference type="RuleBase" id="RU000418"/>
    </source>
</evidence>
<gene>
    <name evidence="6" type="primary">groEL</name>
    <name evidence="6" type="synonym">groL</name>
    <name evidence="10" type="ORF">A2609_00930</name>
</gene>
<name>A0A1F6G6R1_9BACT</name>
<feature type="coiled-coil region" evidence="9">
    <location>
        <begin position="338"/>
        <end position="365"/>
    </location>
</feature>
<evidence type="ECO:0000256" key="6">
    <source>
        <dbReference type="HAMAP-Rule" id="MF_00600"/>
    </source>
</evidence>
<dbReference type="InterPro" id="IPR027410">
    <property type="entry name" value="TCP-1-like_intermed_sf"/>
</dbReference>
<dbReference type="Gene3D" id="1.10.560.10">
    <property type="entry name" value="GroEL-like equatorial domain"/>
    <property type="match status" value="1"/>
</dbReference>
<dbReference type="GO" id="GO:0042026">
    <property type="term" value="P:protein refolding"/>
    <property type="evidence" value="ECO:0007669"/>
    <property type="project" value="UniProtKB-UniRule"/>
</dbReference>
<dbReference type="PANTHER" id="PTHR45633">
    <property type="entry name" value="60 KDA HEAT SHOCK PROTEIN, MITOCHONDRIAL"/>
    <property type="match status" value="1"/>
</dbReference>
<evidence type="ECO:0000256" key="8">
    <source>
        <dbReference type="RuleBase" id="RU000419"/>
    </source>
</evidence>
<dbReference type="SUPFAM" id="SSF52029">
    <property type="entry name" value="GroEL apical domain-like"/>
    <property type="match status" value="1"/>
</dbReference>
<dbReference type="AlphaFoldDB" id="A0A1F6G6R1"/>
<dbReference type="STRING" id="1798533.A2609_00930"/>
<keyword evidence="6" id="KW-0963">Cytoplasm</keyword>
<evidence type="ECO:0000256" key="4">
    <source>
        <dbReference type="ARBA" id="ARBA00023186"/>
    </source>
</evidence>
<comment type="subunit">
    <text evidence="6 8">Forms a cylinder of 14 subunits composed of two heptameric rings stacked back-to-back. Interacts with the co-chaperonin GroES.</text>
</comment>
<dbReference type="InterPro" id="IPR001844">
    <property type="entry name" value="Cpn60/GroEL"/>
</dbReference>
<keyword evidence="3 6" id="KW-0067">ATP-binding</keyword>
<dbReference type="Pfam" id="PF00118">
    <property type="entry name" value="Cpn60_TCP1"/>
    <property type="match status" value="1"/>
</dbReference>
<protein>
    <recommendedName>
        <fullName evidence="6">Chaperonin GroEL</fullName>
        <ecNumber evidence="6">5.6.1.7</ecNumber>
    </recommendedName>
    <alternativeName>
        <fullName evidence="6">60 kDa chaperonin</fullName>
    </alternativeName>
    <alternativeName>
        <fullName evidence="6">Chaperonin-60</fullName>
        <shortName evidence="6">Cpn60</shortName>
    </alternativeName>
</protein>
<evidence type="ECO:0000313" key="11">
    <source>
        <dbReference type="Proteomes" id="UP000176867"/>
    </source>
</evidence>
<dbReference type="GO" id="GO:0005524">
    <property type="term" value="F:ATP binding"/>
    <property type="evidence" value="ECO:0007669"/>
    <property type="project" value="UniProtKB-UniRule"/>
</dbReference>
<comment type="caution">
    <text evidence="6">Lacks conserved residue(s) required for the propagation of feature annotation.</text>
</comment>
<reference evidence="10 11" key="1">
    <citation type="journal article" date="2016" name="Nat. Commun.">
        <title>Thousands of microbial genomes shed light on interconnected biogeochemical processes in an aquifer system.</title>
        <authorList>
            <person name="Anantharaman K."/>
            <person name="Brown C.T."/>
            <person name="Hug L.A."/>
            <person name="Sharon I."/>
            <person name="Castelle C.J."/>
            <person name="Probst A.J."/>
            <person name="Thomas B.C."/>
            <person name="Singh A."/>
            <person name="Wilkins M.J."/>
            <person name="Karaoz U."/>
            <person name="Brodie E.L."/>
            <person name="Williams K.H."/>
            <person name="Hubbard S.S."/>
            <person name="Banfield J.F."/>
        </authorList>
    </citation>
    <scope>NUCLEOTIDE SEQUENCE [LARGE SCALE GENOMIC DNA]</scope>
</reference>
<evidence type="ECO:0000256" key="2">
    <source>
        <dbReference type="ARBA" id="ARBA00022741"/>
    </source>
</evidence>
<dbReference type="GO" id="GO:0016853">
    <property type="term" value="F:isomerase activity"/>
    <property type="evidence" value="ECO:0007669"/>
    <property type="project" value="UniProtKB-KW"/>
</dbReference>
<dbReference type="NCBIfam" id="NF009488">
    <property type="entry name" value="PRK12850.1"/>
    <property type="match status" value="1"/>
</dbReference>
<comment type="subcellular location">
    <subcellularLocation>
        <location evidence="6">Cytoplasm</location>
    </subcellularLocation>
</comment>
<evidence type="ECO:0000256" key="5">
    <source>
        <dbReference type="ARBA" id="ARBA00023235"/>
    </source>
</evidence>
<dbReference type="Proteomes" id="UP000176867">
    <property type="component" value="Unassembled WGS sequence"/>
</dbReference>
<comment type="caution">
    <text evidence="10">The sequence shown here is derived from an EMBL/GenBank/DDBJ whole genome shotgun (WGS) entry which is preliminary data.</text>
</comment>
<dbReference type="SUPFAM" id="SSF48592">
    <property type="entry name" value="GroEL equatorial domain-like"/>
    <property type="match status" value="1"/>
</dbReference>
<evidence type="ECO:0000256" key="3">
    <source>
        <dbReference type="ARBA" id="ARBA00022840"/>
    </source>
</evidence>
<feature type="binding site" evidence="6">
    <location>
        <begin position="29"/>
        <end position="32"/>
    </location>
    <ligand>
        <name>ATP</name>
        <dbReference type="ChEBI" id="CHEBI:30616"/>
    </ligand>
</feature>
<evidence type="ECO:0000313" key="10">
    <source>
        <dbReference type="EMBL" id="OGG93797.1"/>
    </source>
</evidence>
<dbReference type="HAMAP" id="MF_00600">
    <property type="entry name" value="CH60"/>
    <property type="match status" value="1"/>
</dbReference>
<keyword evidence="2 6" id="KW-0547">Nucleotide-binding</keyword>
<sequence length="552" mass="58167">MAKQILFSEDARKAIMRGIAQASRAVKVTLGPKGRNVVIERSYGGPRITNDGVSIAKEISLKDRFENMGAEIVKEVANKTNDTVGDGTTTSVVLFEALVEEGLSRVMKGANAMSIRSGMEKAKVVALAELKKMSKPVSGKAEVKQVASISAESEVLGSIIAEAVEKVGASGVVTVEESQGMELSYEVVEGLQIDKGYVSAYMITNPERMEAEMKDALVLITDKKIGNIQEVLPVLEKIAQSGKKELVIIADDIEGDALATFVVNKLRGTFSVLTIKAPGYGDRKKELLADIATIVGGQVISDEVGIKFDSMTLGMLGKAVRIVATKDSTTIVGGKGKKADITARIAQLKAQMENTDSKFDKEKLEERIAKLSGGVAVISVGAATETEMKYLKDKIDDAVKATKASIEEGIVPGGGTALAKIAKKLSLQQSSGQAAHTGKMSADEQTGFEIVVHALETPLAQIAINAGKDDAMVIVSKVQSGKANAGYDAMTDEIVEDMLVSGIVDPAKMSRMALENAISAAAILLTTEAAIADIPEPKKESPNGGGGMGMDY</sequence>
<accession>A0A1F6G6R1</accession>
<dbReference type="CDD" id="cd03344">
    <property type="entry name" value="GroEL"/>
    <property type="match status" value="1"/>
</dbReference>
<proteinExistence type="inferred from homology"/>
<dbReference type="FunFam" id="3.50.7.10:FF:000001">
    <property type="entry name" value="60 kDa chaperonin"/>
    <property type="match status" value="1"/>
</dbReference>
<dbReference type="GO" id="GO:0140662">
    <property type="term" value="F:ATP-dependent protein folding chaperone"/>
    <property type="evidence" value="ECO:0007669"/>
    <property type="project" value="InterPro"/>
</dbReference>
<dbReference type="InterPro" id="IPR027409">
    <property type="entry name" value="GroEL-like_apical_dom_sf"/>
</dbReference>